<reference evidence="1" key="2">
    <citation type="submission" date="2020-02" db="EMBL/GenBank/DDBJ databases">
        <title>Using affinity propagation clustering for identifying bacterial clades and subclades with whole-genome sequences of Francisella tularensis.</title>
        <authorList>
            <person name="Homeier-Bachmann T."/>
            <person name="Abdel-Glil M.Y."/>
            <person name="Hackbart A."/>
            <person name="Hotzel H."/>
            <person name="Tomaso H."/>
        </authorList>
    </citation>
    <scope>NUCLEOTIDE SEQUENCE</scope>
    <source>
        <strain evidence="1">15T0085</strain>
    </source>
</reference>
<accession>A0A0B3VVZ9</accession>
<dbReference type="OMA" id="MDNYQIT"/>
<dbReference type="KEGG" id="ftv:CH67_1673"/>
<organism evidence="1">
    <name type="scientific">Francisella tularensis subsp. holarctica</name>
    <dbReference type="NCBI Taxonomy" id="119857"/>
    <lineage>
        <taxon>Bacteria</taxon>
        <taxon>Pseudomonadati</taxon>
        <taxon>Pseudomonadota</taxon>
        <taxon>Gammaproteobacteria</taxon>
        <taxon>Thiotrichales</taxon>
        <taxon>Francisellaceae</taxon>
        <taxon>Francisella</taxon>
    </lineage>
</organism>
<dbReference type="eggNOG" id="ENOG502ZN6Z">
    <property type="taxonomic scope" value="Bacteria"/>
</dbReference>
<dbReference type="EMBL" id="JAAGJP010000080">
    <property type="protein sequence ID" value="NDS69047.1"/>
    <property type="molecule type" value="Genomic_DNA"/>
</dbReference>
<dbReference type="KEGG" id="ftc:DA46_1474"/>
<dbReference type="KEGG" id="ftz:CH68_1404"/>
<dbReference type="RefSeq" id="WP_003019318.1">
    <property type="nucleotide sequence ID" value="NZ_CP009693.1"/>
</dbReference>
<comment type="caution">
    <text evidence="1">The sequence shown here is derived from an EMBL/GenBank/DDBJ whole genome shotgun (WGS) entry which is preliminary data.</text>
</comment>
<evidence type="ECO:0000313" key="1">
    <source>
        <dbReference type="EMBL" id="NDS69047.1"/>
    </source>
</evidence>
<reference evidence="1" key="1">
    <citation type="submission" date="2019-08" db="EMBL/GenBank/DDBJ databases">
        <authorList>
            <person name="Busch A."/>
        </authorList>
    </citation>
    <scope>NUCLEOTIDE SEQUENCE</scope>
    <source>
        <strain evidence="1">15T0085</strain>
    </source>
</reference>
<sequence>MKKILLGFTLLSGVVFASDELKLKIKLHTNTQEQNILMPPNRYISDNISCPQGKSWIQELGQNVFTANVPLISMYDPESFGLLWPALSLHKRVGDTSLYFVVQQKIDRELTTGPEDNITVKYHALIADGINTGVGKPNNKVLKGKFNLRDSEGNSLIGDYRDMEVSAHDNLWSGPENDDVLREMITSYTSKDNSVIISELLISDDTQNADFIDPINSDIKNILTVHVLLNEKDFESFVTDMGNYQITQDNSFLENYLVNQNGVEAIRDGLAIYKNTIAYVRSVAENKKVK</sequence>
<name>A0A0B3VVZ9_FRATU</name>
<proteinExistence type="predicted"/>
<dbReference type="HOGENOM" id="CLU_044322_0_0_6"/>
<protein>
    <submittedName>
        <fullName evidence="1">Uncharacterized protein</fullName>
    </submittedName>
</protein>
<gene>
    <name evidence="1" type="ORF">FWI86_08715</name>
</gene>
<dbReference type="AlphaFoldDB" id="A0A0B3VVZ9"/>